<evidence type="ECO:0000256" key="2">
    <source>
        <dbReference type="ARBA" id="ARBA00022679"/>
    </source>
</evidence>
<evidence type="ECO:0000313" key="4">
    <source>
        <dbReference type="EMBL" id="SFE01120.1"/>
    </source>
</evidence>
<dbReference type="GO" id="GO:0005829">
    <property type="term" value="C:cytosol"/>
    <property type="evidence" value="ECO:0007669"/>
    <property type="project" value="TreeGrafter"/>
</dbReference>
<dbReference type="EMBL" id="FOMQ01000011">
    <property type="protein sequence ID" value="SFE01120.1"/>
    <property type="molecule type" value="Genomic_DNA"/>
</dbReference>
<dbReference type="SUPFAM" id="SSF55831">
    <property type="entry name" value="Thymidylate synthase/dCMP hydroxymethylase"/>
    <property type="match status" value="1"/>
</dbReference>
<sequence>MLTLLFWFRKHIYDNHSEQVALQLTRAPLPYPVLHLRRRPASLFDYEYDDFEVVGYEHHPAIKAPVAV</sequence>
<accession>A0A1I1X737</accession>
<dbReference type="Proteomes" id="UP000199517">
    <property type="component" value="Unassembled WGS sequence"/>
</dbReference>
<keyword evidence="1" id="KW-0489">Methyltransferase</keyword>
<proteinExistence type="predicted"/>
<protein>
    <submittedName>
        <fullName evidence="4">Thymidylate synthase</fullName>
    </submittedName>
</protein>
<dbReference type="Pfam" id="PF00303">
    <property type="entry name" value="Thymidylat_synt"/>
    <property type="match status" value="1"/>
</dbReference>
<dbReference type="InterPro" id="IPR036926">
    <property type="entry name" value="Thymidate_synth/dCMP_Mease_sf"/>
</dbReference>
<dbReference type="STRING" id="32040.SAMN04489710_111148"/>
<dbReference type="GO" id="GO:0006231">
    <property type="term" value="P:dTMP biosynthetic process"/>
    <property type="evidence" value="ECO:0007669"/>
    <property type="project" value="TreeGrafter"/>
</dbReference>
<dbReference type="PANTHER" id="PTHR11548">
    <property type="entry name" value="THYMIDYLATE SYNTHASE 1"/>
    <property type="match status" value="1"/>
</dbReference>
<dbReference type="GO" id="GO:0004799">
    <property type="term" value="F:thymidylate synthase activity"/>
    <property type="evidence" value="ECO:0007669"/>
    <property type="project" value="TreeGrafter"/>
</dbReference>
<reference evidence="5" key="1">
    <citation type="submission" date="2016-10" db="EMBL/GenBank/DDBJ databases">
        <authorList>
            <person name="Varghese N."/>
            <person name="Submissions S."/>
        </authorList>
    </citation>
    <scope>NUCLEOTIDE SEQUENCE [LARGE SCALE GENOMIC DNA]</scope>
    <source>
        <strain evidence="5">DSM 7481</strain>
    </source>
</reference>
<keyword evidence="2" id="KW-0808">Transferase</keyword>
<keyword evidence="5" id="KW-1185">Reference proteome</keyword>
<dbReference type="GO" id="GO:0032259">
    <property type="term" value="P:methylation"/>
    <property type="evidence" value="ECO:0007669"/>
    <property type="project" value="UniProtKB-KW"/>
</dbReference>
<gene>
    <name evidence="4" type="ORF">SAMN04489710_111148</name>
</gene>
<evidence type="ECO:0000259" key="3">
    <source>
        <dbReference type="Pfam" id="PF00303"/>
    </source>
</evidence>
<dbReference type="AlphaFoldDB" id="A0A1I1X737"/>
<dbReference type="InterPro" id="IPR045097">
    <property type="entry name" value="Thymidate_synth/dCMP_Mease"/>
</dbReference>
<organism evidence="4 5">
    <name type="scientific">Paracidovorax konjaci</name>
    <dbReference type="NCBI Taxonomy" id="32040"/>
    <lineage>
        <taxon>Bacteria</taxon>
        <taxon>Pseudomonadati</taxon>
        <taxon>Pseudomonadota</taxon>
        <taxon>Betaproteobacteria</taxon>
        <taxon>Burkholderiales</taxon>
        <taxon>Comamonadaceae</taxon>
        <taxon>Paracidovorax</taxon>
    </lineage>
</organism>
<name>A0A1I1X737_9BURK</name>
<dbReference type="InterPro" id="IPR023451">
    <property type="entry name" value="Thymidate_synth/dCMP_Mease_dom"/>
</dbReference>
<evidence type="ECO:0000313" key="5">
    <source>
        <dbReference type="Proteomes" id="UP000199517"/>
    </source>
</evidence>
<evidence type="ECO:0000256" key="1">
    <source>
        <dbReference type="ARBA" id="ARBA00022603"/>
    </source>
</evidence>
<dbReference type="PANTHER" id="PTHR11548:SF1">
    <property type="entry name" value="THYMIDYLATE SYNTHASE 1"/>
    <property type="match status" value="1"/>
</dbReference>
<feature type="domain" description="Thymidylate synthase/dCMP hydroxymethylase" evidence="3">
    <location>
        <begin position="10"/>
        <end position="68"/>
    </location>
</feature>
<dbReference type="Gene3D" id="3.30.572.10">
    <property type="entry name" value="Thymidylate synthase/dCMP hydroxymethylase domain"/>
    <property type="match status" value="1"/>
</dbReference>